<comment type="caution">
    <text evidence="1">The sequence shown here is derived from an EMBL/GenBank/DDBJ whole genome shotgun (WGS) entry which is preliminary data.</text>
</comment>
<organism evidence="1 2">
    <name type="scientific">Acrocarpospora phusangensis</name>
    <dbReference type="NCBI Taxonomy" id="1070424"/>
    <lineage>
        <taxon>Bacteria</taxon>
        <taxon>Bacillati</taxon>
        <taxon>Actinomycetota</taxon>
        <taxon>Actinomycetes</taxon>
        <taxon>Streptosporangiales</taxon>
        <taxon>Streptosporangiaceae</taxon>
        <taxon>Acrocarpospora</taxon>
    </lineage>
</organism>
<accession>A0A919QE68</accession>
<name>A0A919QE68_9ACTN</name>
<evidence type="ECO:0000313" key="1">
    <source>
        <dbReference type="EMBL" id="GIH25813.1"/>
    </source>
</evidence>
<evidence type="ECO:0000313" key="2">
    <source>
        <dbReference type="Proteomes" id="UP000640052"/>
    </source>
</evidence>
<keyword evidence="2" id="KW-1185">Reference proteome</keyword>
<evidence type="ECO:0008006" key="3">
    <source>
        <dbReference type="Google" id="ProtNLM"/>
    </source>
</evidence>
<dbReference type="Proteomes" id="UP000640052">
    <property type="component" value="Unassembled WGS sequence"/>
</dbReference>
<reference evidence="1" key="1">
    <citation type="submission" date="2021-01" db="EMBL/GenBank/DDBJ databases">
        <title>Whole genome shotgun sequence of Acrocarpospora phusangensis NBRC 108782.</title>
        <authorList>
            <person name="Komaki H."/>
            <person name="Tamura T."/>
        </authorList>
    </citation>
    <scope>NUCLEOTIDE SEQUENCE</scope>
    <source>
        <strain evidence="1">NBRC 108782</strain>
    </source>
</reference>
<proteinExistence type="predicted"/>
<dbReference type="AlphaFoldDB" id="A0A919QE68"/>
<dbReference type="Gene3D" id="3.40.50.300">
    <property type="entry name" value="P-loop containing nucleotide triphosphate hydrolases"/>
    <property type="match status" value="1"/>
</dbReference>
<gene>
    <name evidence="1" type="ORF">Aph01nite_41230</name>
</gene>
<sequence>MTALRPDLRRADALDWPMTEPHTPLLILGAGQRCGSTLIQRLLTSHPGVMVWGEHGGQLGRILEAVDGMLSWSDELGVQGRAEFSQSSYQGWMANLTPDNELTLRALRLFVDTLYAEPAARLDRPIWGLKEVSLTLTDARRLHVIYPDLAVILIIRNPRDVLRSLDEWERITEGRWTRALTEQAVVSWQRLAADFVAPPEAGPPVLRLRYEDVVADPTNAADLIARHTGLDVAAFDPGVFAKRVRAGGEYARLPRDLHMWDALPASMRQLLDPPEIQSLLAACGYPTASVPD</sequence>
<protein>
    <recommendedName>
        <fullName evidence="3">Sulfotransferase</fullName>
    </recommendedName>
</protein>
<dbReference type="Pfam" id="PF13469">
    <property type="entry name" value="Sulfotransfer_3"/>
    <property type="match status" value="1"/>
</dbReference>
<dbReference type="EMBL" id="BOOA01000032">
    <property type="protein sequence ID" value="GIH25813.1"/>
    <property type="molecule type" value="Genomic_DNA"/>
</dbReference>
<dbReference type="SUPFAM" id="SSF52540">
    <property type="entry name" value="P-loop containing nucleoside triphosphate hydrolases"/>
    <property type="match status" value="1"/>
</dbReference>
<dbReference type="InterPro" id="IPR027417">
    <property type="entry name" value="P-loop_NTPase"/>
</dbReference>